<protein>
    <submittedName>
        <fullName evidence="1">Uncharacterized protein</fullName>
    </submittedName>
</protein>
<reference evidence="1 2" key="1">
    <citation type="journal article" date="2018" name="Int. J. Syst. Evol. Microbiol.">
        <title>Zhouia spongiae sp. nov., isolated from a marine sponge.</title>
        <authorList>
            <person name="Zhuang L."/>
            <person name="Lin B."/>
            <person name="Qin F."/>
            <person name="Luo L."/>
        </authorList>
    </citation>
    <scope>NUCLEOTIDE SEQUENCE [LARGE SCALE GENOMIC DNA]</scope>
    <source>
        <strain evidence="1 2">HN-Y44</strain>
    </source>
</reference>
<sequence length="595" mass="67461">MNRSKLHDFHIPVMGLAYTVDSPVRIAHYGINSVVSIIDDELLESMTAYYSSKFQFPYHAITKKMQDYRAQRISTYLNLIDKIVKKKFDDFKKELLVNRSSLDDLLKILSPKSEIVKKIRAYLNHEKTLSKDLKNILDHYLFPGKIDVNIMTKVDRENYVGNKKLAVEYNDAHASLRGFAQSNLDSSVVFSAGMNPRLYNYLTSFNDFFPDKKGYLKKKIIIKVSDYRSAFIQGQFLAKKGLWVSEYRIESGLNCGGHAFASEGSLLGPVLEEFKERKEELLNGTYESLCLALKREGWPVPDSPLDMKISVQGGVGTSEEHRFLTDHYQVDSVGWGTPFLLVPEATLVDSKTRNLLMGAGEKELYLSNISPLGVPFNTVKNTTNEYIKQQRIARKKPGSSCPKKHLALNYEFSVKGQCTASRKYQDLKLKELESEGLNTHENIKAVTEKSCLCVGLANSAYIDHKISVKQEAQGVVICPGPNMAYFNKEISLIDMIGHIYGRNDVLKDEIRPNMFIKELQLNIAYFETAIKQFKTGSSSLTPKKLELFKSNLLNGITYYKKLFQQKFSLSEKQKAGLFSELSNMEHKIGGVLLDS</sequence>
<proteinExistence type="predicted"/>
<dbReference type="RefSeq" id="WP_242936279.1">
    <property type="nucleotide sequence ID" value="NZ_CP094326.1"/>
</dbReference>
<organism evidence="1 2">
    <name type="scientific">Zhouia spongiae</name>
    <dbReference type="NCBI Taxonomy" id="2202721"/>
    <lineage>
        <taxon>Bacteria</taxon>
        <taxon>Pseudomonadati</taxon>
        <taxon>Bacteroidota</taxon>
        <taxon>Flavobacteriia</taxon>
        <taxon>Flavobacteriales</taxon>
        <taxon>Flavobacteriaceae</taxon>
        <taxon>Zhouia</taxon>
    </lineage>
</organism>
<evidence type="ECO:0000313" key="2">
    <source>
        <dbReference type="Proteomes" id="UP000829476"/>
    </source>
</evidence>
<dbReference type="EMBL" id="CP094326">
    <property type="protein sequence ID" value="UNY97868.1"/>
    <property type="molecule type" value="Genomic_DNA"/>
</dbReference>
<keyword evidence="2" id="KW-1185">Reference proteome</keyword>
<gene>
    <name evidence="1" type="ORF">MQE36_12325</name>
</gene>
<accession>A0ABY3YJJ2</accession>
<evidence type="ECO:0000313" key="1">
    <source>
        <dbReference type="EMBL" id="UNY97868.1"/>
    </source>
</evidence>
<dbReference type="Proteomes" id="UP000829476">
    <property type="component" value="Chromosome"/>
</dbReference>
<name>A0ABY3YJJ2_9FLAO</name>